<gene>
    <name evidence="1" type="ORF">AVEN_56824_1</name>
</gene>
<comment type="caution">
    <text evidence="1">The sequence shown here is derived from an EMBL/GenBank/DDBJ whole genome shotgun (WGS) entry which is preliminary data.</text>
</comment>
<proteinExistence type="predicted"/>
<reference evidence="1 2" key="1">
    <citation type="journal article" date="2019" name="Sci. Rep.">
        <title>Orb-weaving spider Araneus ventricosus genome elucidates the spidroin gene catalogue.</title>
        <authorList>
            <person name="Kono N."/>
            <person name="Nakamura H."/>
            <person name="Ohtoshi R."/>
            <person name="Moran D.A.P."/>
            <person name="Shinohara A."/>
            <person name="Yoshida Y."/>
            <person name="Fujiwara M."/>
            <person name="Mori M."/>
            <person name="Tomita M."/>
            <person name="Arakawa K."/>
        </authorList>
    </citation>
    <scope>NUCLEOTIDE SEQUENCE [LARGE SCALE GENOMIC DNA]</scope>
</reference>
<name>A0A4Y2VCY3_ARAVE</name>
<dbReference type="Proteomes" id="UP000499080">
    <property type="component" value="Unassembled WGS sequence"/>
</dbReference>
<sequence>MAQCLSHNCRLAPELTDQRLCDLAVHNWQHFHPTWLRFGSLGTFAPNQSLSTWLAFGSQLEHLRPATGKSLTLGDMAAFGSQLATLRLG</sequence>
<evidence type="ECO:0000313" key="2">
    <source>
        <dbReference type="Proteomes" id="UP000499080"/>
    </source>
</evidence>
<dbReference type="EMBL" id="BGPR01044726">
    <property type="protein sequence ID" value="GBO21550.1"/>
    <property type="molecule type" value="Genomic_DNA"/>
</dbReference>
<dbReference type="AlphaFoldDB" id="A0A4Y2VCY3"/>
<protein>
    <submittedName>
        <fullName evidence="1">Uncharacterized protein</fullName>
    </submittedName>
</protein>
<accession>A0A4Y2VCY3</accession>
<evidence type="ECO:0000313" key="1">
    <source>
        <dbReference type="EMBL" id="GBO21550.1"/>
    </source>
</evidence>
<keyword evidence="2" id="KW-1185">Reference proteome</keyword>
<organism evidence="1 2">
    <name type="scientific">Araneus ventricosus</name>
    <name type="common">Orbweaver spider</name>
    <name type="synonym">Epeira ventricosa</name>
    <dbReference type="NCBI Taxonomy" id="182803"/>
    <lineage>
        <taxon>Eukaryota</taxon>
        <taxon>Metazoa</taxon>
        <taxon>Ecdysozoa</taxon>
        <taxon>Arthropoda</taxon>
        <taxon>Chelicerata</taxon>
        <taxon>Arachnida</taxon>
        <taxon>Araneae</taxon>
        <taxon>Araneomorphae</taxon>
        <taxon>Entelegynae</taxon>
        <taxon>Araneoidea</taxon>
        <taxon>Araneidae</taxon>
        <taxon>Araneus</taxon>
    </lineage>
</organism>